<proteinExistence type="predicted"/>
<dbReference type="GO" id="GO:0046983">
    <property type="term" value="F:protein dimerization activity"/>
    <property type="evidence" value="ECO:0007669"/>
    <property type="project" value="InterPro"/>
</dbReference>
<dbReference type="PANTHER" id="PTHR11697">
    <property type="entry name" value="GENERAL TRANSCRIPTION FACTOR 2-RELATED ZINC FINGER PROTEIN"/>
    <property type="match status" value="1"/>
</dbReference>
<dbReference type="PANTHER" id="PTHR11697:SF230">
    <property type="entry name" value="ZINC FINGER, MYM DOMAIN CONTAINING 1"/>
    <property type="match status" value="1"/>
</dbReference>
<name>A0A8T0VNR9_PANVG</name>
<accession>A0A8T0VNR9</accession>
<comment type="caution">
    <text evidence="3">The sequence shown here is derived from an EMBL/GenBank/DDBJ whole genome shotgun (WGS) entry which is preliminary data.</text>
</comment>
<evidence type="ECO:0000256" key="1">
    <source>
        <dbReference type="SAM" id="MobiDB-lite"/>
    </source>
</evidence>
<dbReference type="InterPro" id="IPR006580">
    <property type="entry name" value="Znf_TTF"/>
</dbReference>
<feature type="region of interest" description="Disordered" evidence="1">
    <location>
        <begin position="1"/>
        <end position="28"/>
    </location>
</feature>
<feature type="compositionally biased region" description="Polar residues" evidence="1">
    <location>
        <begin position="17"/>
        <end position="27"/>
    </location>
</feature>
<dbReference type="InterPro" id="IPR055298">
    <property type="entry name" value="AtLOH3-like"/>
</dbReference>
<evidence type="ECO:0000313" key="3">
    <source>
        <dbReference type="EMBL" id="KAG2633329.1"/>
    </source>
</evidence>
<reference evidence="3" key="1">
    <citation type="submission" date="2020-05" db="EMBL/GenBank/DDBJ databases">
        <title>WGS assembly of Panicum virgatum.</title>
        <authorList>
            <person name="Lovell J.T."/>
            <person name="Jenkins J."/>
            <person name="Shu S."/>
            <person name="Juenger T.E."/>
            <person name="Schmutz J."/>
        </authorList>
    </citation>
    <scope>NUCLEOTIDE SEQUENCE</scope>
    <source>
        <strain evidence="3">AP13</strain>
    </source>
</reference>
<evidence type="ECO:0000313" key="4">
    <source>
        <dbReference type="Proteomes" id="UP000823388"/>
    </source>
</evidence>
<keyword evidence="4" id="KW-1185">Reference proteome</keyword>
<dbReference type="Pfam" id="PF05699">
    <property type="entry name" value="Dimer_Tnp_hAT"/>
    <property type="match status" value="1"/>
</dbReference>
<sequence length="778" mass="89759">MSKRTLLTYFSSSSSSTPLETNDNTRQPKMPRVEFRCSDIISDPGLRKPIDDYPSEIRDQVKRAYVLRGPTQQALGFTYPRQWQSGEWRSFQHHWFGKYDWLEYSEAKDAAFCFYCYLFFQPGKPEKIGSNVFAKIGYEQWKKALEKFDKHAASQSHCNSRSNCDDFMNQRTSVARKFEKHTEEESRYKIRLTSSIDVARFLIMQADAFRGHDESSTSLNKGTYREMIDWYKDKVETVKDAYNNGYKNCQMLSPDIQKDITKACAEEVTAVILDEIHGRKFSVLIDESQDVSIKEQMAMILRFVNDEGKVMERFLGLKHIEKCTSVALKEALLSMISSHKLSISKLHGQGYDGASNMRGEFNGVQKLIHDENPYAFYVHCFAHQLQLVVVAVSTSTPAIADFFNYVPLIVNTVGASCMRKDVLLAKHHDKLLEKVENCEIATGRGLNQESSLARPGDTRWGSHLKTLLRILVMWEAILEVLEIVKKDSIKPTCNGGAFGLIGKMKTFDFVFILHLMIELLSITDNLSRALQRKDQDIVEAMHLIMGVKERLQDTRDNGWEPLFKRVKSFYDKNQIKVPNMDKEVNARGTSTRRRQKEMNHRFSEVSSELLVCMAALNPRNSFSSFDVDKLVRLAEIYAEDFDVGHILLLPSELKEFHVHVRNNKEFLGCTELSKVAEIMVKTKMNTSYPLVYRLIELTLILPVATASVERVFSAMSLIKTDLCNKMGDEWLNDLMICYVEKEIFRSITNEKIIQRFEAMKKRRMLLTQKNIVNFQRYT</sequence>
<dbReference type="SUPFAM" id="SSF53098">
    <property type="entry name" value="Ribonuclease H-like"/>
    <property type="match status" value="1"/>
</dbReference>
<dbReference type="SMART" id="SM00597">
    <property type="entry name" value="ZnF_TTF"/>
    <property type="match status" value="1"/>
</dbReference>
<dbReference type="Pfam" id="PF14291">
    <property type="entry name" value="DUF4371"/>
    <property type="match status" value="1"/>
</dbReference>
<feature type="domain" description="TTF-type" evidence="2">
    <location>
        <begin position="87"/>
        <end position="180"/>
    </location>
</feature>
<dbReference type="InterPro" id="IPR012337">
    <property type="entry name" value="RNaseH-like_sf"/>
</dbReference>
<dbReference type="InterPro" id="IPR025398">
    <property type="entry name" value="DUF4371"/>
</dbReference>
<dbReference type="EMBL" id="CM029040">
    <property type="protein sequence ID" value="KAG2633329.1"/>
    <property type="molecule type" value="Genomic_DNA"/>
</dbReference>
<protein>
    <recommendedName>
        <fullName evidence="2">TTF-type domain-containing protein</fullName>
    </recommendedName>
</protein>
<evidence type="ECO:0000259" key="2">
    <source>
        <dbReference type="SMART" id="SM00597"/>
    </source>
</evidence>
<dbReference type="Proteomes" id="UP000823388">
    <property type="component" value="Chromosome 2N"/>
</dbReference>
<organism evidence="3 4">
    <name type="scientific">Panicum virgatum</name>
    <name type="common">Blackwell switchgrass</name>
    <dbReference type="NCBI Taxonomy" id="38727"/>
    <lineage>
        <taxon>Eukaryota</taxon>
        <taxon>Viridiplantae</taxon>
        <taxon>Streptophyta</taxon>
        <taxon>Embryophyta</taxon>
        <taxon>Tracheophyta</taxon>
        <taxon>Spermatophyta</taxon>
        <taxon>Magnoliopsida</taxon>
        <taxon>Liliopsida</taxon>
        <taxon>Poales</taxon>
        <taxon>Poaceae</taxon>
        <taxon>PACMAD clade</taxon>
        <taxon>Panicoideae</taxon>
        <taxon>Panicodae</taxon>
        <taxon>Paniceae</taxon>
        <taxon>Panicinae</taxon>
        <taxon>Panicum</taxon>
        <taxon>Panicum sect. Hiantes</taxon>
    </lineage>
</organism>
<gene>
    <name evidence="3" type="ORF">PVAP13_2NG259303</name>
</gene>
<dbReference type="InterPro" id="IPR008906">
    <property type="entry name" value="HATC_C_dom"/>
</dbReference>
<dbReference type="AlphaFoldDB" id="A0A8T0VNR9"/>